<dbReference type="RefSeq" id="WP_002607634.1">
    <property type="nucleotide sequence ID" value="NZ_BAAACC010000015.1"/>
</dbReference>
<keyword evidence="3 8" id="KW-1003">Cell membrane</keyword>
<evidence type="ECO:0000256" key="2">
    <source>
        <dbReference type="ARBA" id="ARBA00022448"/>
    </source>
</evidence>
<dbReference type="PANTHER" id="PTHR33989">
    <property type="match status" value="1"/>
</dbReference>
<dbReference type="GO" id="GO:1902815">
    <property type="term" value="P:N,N'-diacetylchitobiose import"/>
    <property type="evidence" value="ECO:0007669"/>
    <property type="project" value="TreeGrafter"/>
</dbReference>
<sequence>MEKFTAWMEKHFVPIAAKIGSQKHLVAIRDGFIGIMPITMAGAVATLLNVFFRDLPNNYLPDWHIAETFQWLIGINGNVWWGTLAMLAIAFAFSFGYHLAKAYDVNPLAGGLVALASFVTILAQSATFNYQLPDVAVDALNTLKSAGLDVALNDTKDAILLNNATGWGFLPYAWTNSGGLFSALIIGLVSVIIYAKLMIKKVTIKLPEQVPPAVSKAFAAIIPGTIAIYTAGIIQFLCTEFLGNGLPELINQYLQIPFQNLSQGLGAIIILVFAVQVFWFFGLHGPNVLAPILDGGYIPLLNDNTNIYNTAMAAGKSLNDVVDQMFVWTRGSFDAFVWMGGSGCTIALLIAIMIFSKRDDARAVAKLSLPMGCFNINEPVIFGLPIVLNPIYFIPWLITPVILATIAYLATASGLIPPVFITVPWVVPPVIYAILATGGSLMAGVIAAINLVVAVLCWIPFVIVANRMNNVEE</sequence>
<evidence type="ECO:0000313" key="15">
    <source>
        <dbReference type="Proteomes" id="UP000503330"/>
    </source>
</evidence>
<dbReference type="PROSITE" id="PS51105">
    <property type="entry name" value="PTS_EIIC_TYPE_3"/>
    <property type="match status" value="1"/>
</dbReference>
<keyword evidence="2 8" id="KW-0813">Transport</keyword>
<dbReference type="Proteomes" id="UP000030008">
    <property type="component" value="Unassembled WGS sequence"/>
</dbReference>
<keyword evidence="4 8" id="KW-0762">Sugar transport</keyword>
<dbReference type="NCBIfam" id="TIGR00410">
    <property type="entry name" value="lacE"/>
    <property type="match status" value="1"/>
</dbReference>
<evidence type="ECO:0000313" key="14">
    <source>
        <dbReference type="Proteomes" id="UP000030008"/>
    </source>
</evidence>
<evidence type="ECO:0000256" key="8">
    <source>
        <dbReference type="PIRNR" id="PIRNR006351"/>
    </source>
</evidence>
<feature type="transmembrane region" description="Helical" evidence="9">
    <location>
        <begin position="335"/>
        <end position="355"/>
    </location>
</feature>
<name>A0A099I3A2_CLOIN</name>
<dbReference type="InterPro" id="IPR004501">
    <property type="entry name" value="PTS_EIIC_3"/>
</dbReference>
<keyword evidence="6 9" id="KW-1133">Transmembrane helix</keyword>
<reference evidence="13 15" key="3">
    <citation type="submission" date="2020-02" db="EMBL/GenBank/DDBJ databases">
        <authorList>
            <person name="Kociolek L.K."/>
            <person name="Ozer E.A."/>
        </authorList>
    </citation>
    <scope>NUCLEOTIDE SEQUENCE [LARGE SCALE GENOMIC DNA]</scope>
    <source>
        <strain evidence="13 15">ATCC 14501</strain>
    </source>
</reference>
<feature type="transmembrane region" description="Helical" evidence="9">
    <location>
        <begin position="264"/>
        <end position="281"/>
    </location>
</feature>
<dbReference type="EMBL" id="JQIF01000067">
    <property type="protein sequence ID" value="KGJ52419.1"/>
    <property type="molecule type" value="Genomic_DNA"/>
</dbReference>
<reference evidence="11 14" key="1">
    <citation type="submission" date="2014-08" db="EMBL/GenBank/DDBJ databases">
        <title>Clostridium innocuum, an unnegligible vancomycin-resistant pathogen causing extra-intestinal infections.</title>
        <authorList>
            <person name="Feng Y."/>
            <person name="Chiu C.-H."/>
        </authorList>
    </citation>
    <scope>NUCLEOTIDE SEQUENCE [LARGE SCALE GENOMIC DNA]</scope>
    <source>
        <strain evidence="11 14">AN88</strain>
    </source>
</reference>
<evidence type="ECO:0000313" key="12">
    <source>
        <dbReference type="EMBL" id="MZH57624.1"/>
    </source>
</evidence>
<dbReference type="GO" id="GO:0008982">
    <property type="term" value="F:protein-N(PI)-phosphohistidine-sugar phosphotransferase activity"/>
    <property type="evidence" value="ECO:0007669"/>
    <property type="project" value="UniProtKB-UniRule"/>
</dbReference>
<evidence type="ECO:0000256" key="7">
    <source>
        <dbReference type="ARBA" id="ARBA00023136"/>
    </source>
</evidence>
<protein>
    <recommendedName>
        <fullName evidence="8">Permease IIC component</fullName>
    </recommendedName>
</protein>
<feature type="transmembrane region" description="Helical" evidence="9">
    <location>
        <begin position="79"/>
        <end position="100"/>
    </location>
</feature>
<dbReference type="PANTHER" id="PTHR33989:SF4">
    <property type="entry name" value="PTS SYSTEM N,N'-DIACETYLCHITOBIOSE-SPECIFIC EIIC COMPONENT"/>
    <property type="match status" value="1"/>
</dbReference>
<evidence type="ECO:0000256" key="5">
    <source>
        <dbReference type="ARBA" id="ARBA00022692"/>
    </source>
</evidence>
<accession>A0A099I3A2</accession>
<dbReference type="Proteomes" id="UP000604383">
    <property type="component" value="Unassembled WGS sequence"/>
</dbReference>
<dbReference type="GO" id="GO:0009401">
    <property type="term" value="P:phosphoenolpyruvate-dependent sugar phosphotransferase system"/>
    <property type="evidence" value="ECO:0007669"/>
    <property type="project" value="InterPro"/>
</dbReference>
<feature type="transmembrane region" description="Helical" evidence="9">
    <location>
        <begin position="441"/>
        <end position="465"/>
    </location>
</feature>
<feature type="transmembrane region" description="Helical" evidence="9">
    <location>
        <begin position="112"/>
        <end position="132"/>
    </location>
</feature>
<dbReference type="GO" id="GO:0005886">
    <property type="term" value="C:plasma membrane"/>
    <property type="evidence" value="ECO:0007669"/>
    <property type="project" value="UniProtKB-SubCell"/>
</dbReference>
<comment type="function">
    <text evidence="8">The phosphoenolpyruvate-dependent sugar phosphotransferase system (PTS), a major carbohydrate active -transport system, catalyzes the phosphorylation of incoming sugar substrates concomitant with their translocation across the cell membrane.</text>
</comment>
<comment type="subcellular location">
    <subcellularLocation>
        <location evidence="1">Cell membrane</location>
        <topology evidence="1">Multi-pass membrane protein</topology>
    </subcellularLocation>
</comment>
<dbReference type="InterPro" id="IPR051088">
    <property type="entry name" value="PTS_Sugar-EIIC/EIIB"/>
</dbReference>
<dbReference type="InterPro" id="IPR003352">
    <property type="entry name" value="PTS_EIIC"/>
</dbReference>
<reference evidence="12" key="2">
    <citation type="journal article" date="2019" name="Nat. Med.">
        <title>A library of human gut bacterial isolates paired with longitudinal multiomics data enables mechanistic microbiome research.</title>
        <authorList>
            <person name="Poyet M."/>
            <person name="Groussin M."/>
            <person name="Gibbons S.M."/>
            <person name="Avila-Pacheco J."/>
            <person name="Jiang X."/>
            <person name="Kearney S.M."/>
            <person name="Perrotta A.R."/>
            <person name="Berdy B."/>
            <person name="Zhao S."/>
            <person name="Lieberman T.D."/>
            <person name="Swanson P.K."/>
            <person name="Smith M."/>
            <person name="Roesemann S."/>
            <person name="Alexander J.E."/>
            <person name="Rich S.A."/>
            <person name="Livny J."/>
            <person name="Vlamakis H."/>
            <person name="Clish C."/>
            <person name="Bullock K."/>
            <person name="Deik A."/>
            <person name="Scott J."/>
            <person name="Pierce K.A."/>
            <person name="Xavier R.J."/>
            <person name="Alm E.J."/>
        </authorList>
    </citation>
    <scope>NUCLEOTIDE SEQUENCE</scope>
    <source>
        <strain evidence="12">BIOML-A12</strain>
    </source>
</reference>
<dbReference type="EMBL" id="CP048838">
    <property type="protein sequence ID" value="QJA04161.1"/>
    <property type="molecule type" value="Genomic_DNA"/>
</dbReference>
<feature type="domain" description="PTS EIIC type-3" evidence="10">
    <location>
        <begin position="8"/>
        <end position="461"/>
    </location>
</feature>
<feature type="transmembrane region" description="Helical" evidence="9">
    <location>
        <begin position="31"/>
        <end position="52"/>
    </location>
</feature>
<evidence type="ECO:0000256" key="9">
    <source>
        <dbReference type="SAM" id="Phobius"/>
    </source>
</evidence>
<feature type="transmembrane region" description="Helical" evidence="9">
    <location>
        <begin position="367"/>
        <end position="387"/>
    </location>
</feature>
<keyword evidence="7 8" id="KW-0472">Membrane</keyword>
<dbReference type="EMBL" id="WWTN01000039">
    <property type="protein sequence ID" value="MZH57624.1"/>
    <property type="molecule type" value="Genomic_DNA"/>
</dbReference>
<feature type="transmembrane region" description="Helical" evidence="9">
    <location>
        <begin position="179"/>
        <end position="199"/>
    </location>
</feature>
<dbReference type="AlphaFoldDB" id="A0A099I3A2"/>
<dbReference type="PIRSF" id="PIRSF006351">
    <property type="entry name" value="PTS_EIIC-Cellobiose"/>
    <property type="match status" value="1"/>
</dbReference>
<evidence type="ECO:0000256" key="6">
    <source>
        <dbReference type="ARBA" id="ARBA00022989"/>
    </source>
</evidence>
<dbReference type="Proteomes" id="UP000503330">
    <property type="component" value="Chromosome"/>
</dbReference>
<evidence type="ECO:0000313" key="11">
    <source>
        <dbReference type="EMBL" id="KGJ52419.1"/>
    </source>
</evidence>
<feature type="transmembrane region" description="Helical" evidence="9">
    <location>
        <begin position="415"/>
        <end position="435"/>
    </location>
</feature>
<dbReference type="Pfam" id="PF02378">
    <property type="entry name" value="PTS_EIIC"/>
    <property type="match status" value="1"/>
</dbReference>
<evidence type="ECO:0000256" key="1">
    <source>
        <dbReference type="ARBA" id="ARBA00004651"/>
    </source>
</evidence>
<evidence type="ECO:0000256" key="4">
    <source>
        <dbReference type="ARBA" id="ARBA00022597"/>
    </source>
</evidence>
<gene>
    <name evidence="11" type="ORF">CIAN88_14915</name>
    <name evidence="13" type="ORF">G4D54_17805</name>
    <name evidence="12" type="ORF">GT664_18165</name>
</gene>
<evidence type="ECO:0000256" key="3">
    <source>
        <dbReference type="ARBA" id="ARBA00022475"/>
    </source>
</evidence>
<proteinExistence type="predicted"/>
<dbReference type="InterPro" id="IPR004796">
    <property type="entry name" value="PTS_IIC_cello"/>
</dbReference>
<dbReference type="GeneID" id="61927432"/>
<evidence type="ECO:0000259" key="10">
    <source>
        <dbReference type="PROSITE" id="PS51105"/>
    </source>
</evidence>
<evidence type="ECO:0000313" key="13">
    <source>
        <dbReference type="EMBL" id="QJA04161.1"/>
    </source>
</evidence>
<keyword evidence="5 9" id="KW-0812">Transmembrane</keyword>
<organism evidence="11 14">
    <name type="scientific">Clostridium innocuum</name>
    <dbReference type="NCBI Taxonomy" id="1522"/>
    <lineage>
        <taxon>Bacteria</taxon>
        <taxon>Bacillati</taxon>
        <taxon>Bacillota</taxon>
        <taxon>Clostridia</taxon>
        <taxon>Eubacteriales</taxon>
        <taxon>Clostridiaceae</taxon>
        <taxon>Clostridium</taxon>
    </lineage>
</organism>